<evidence type="ECO:0000313" key="2">
    <source>
        <dbReference type="Proteomes" id="UP000510721"/>
    </source>
</evidence>
<dbReference type="Pfam" id="PF04229">
    <property type="entry name" value="GrpB"/>
    <property type="match status" value="1"/>
</dbReference>
<keyword evidence="2" id="KW-1185">Reference proteome</keyword>
<dbReference type="KEGG" id="emx:FKV68_20215"/>
<evidence type="ECO:0000313" key="1">
    <source>
        <dbReference type="EMBL" id="QLL63598.1"/>
    </source>
</evidence>
<dbReference type="PANTHER" id="PTHR34822">
    <property type="entry name" value="GRPB DOMAIN PROTEIN (AFU_ORTHOLOGUE AFUA_1G01530)"/>
    <property type="match status" value="1"/>
</dbReference>
<protein>
    <submittedName>
        <fullName evidence="1">GrpB family protein</fullName>
    </submittedName>
</protein>
<name>A0A859R1S4_9HYPH</name>
<dbReference type="Gene3D" id="3.30.460.10">
    <property type="entry name" value="Beta Polymerase, domain 2"/>
    <property type="match status" value="1"/>
</dbReference>
<dbReference type="PANTHER" id="PTHR34822:SF1">
    <property type="entry name" value="GRPB FAMILY PROTEIN"/>
    <property type="match status" value="1"/>
</dbReference>
<organism evidence="1 2">
    <name type="scientific">Sinorhizobium mexicanum</name>
    <dbReference type="NCBI Taxonomy" id="375549"/>
    <lineage>
        <taxon>Bacteria</taxon>
        <taxon>Pseudomonadati</taxon>
        <taxon>Pseudomonadota</taxon>
        <taxon>Alphaproteobacteria</taxon>
        <taxon>Hyphomicrobiales</taxon>
        <taxon>Rhizobiaceae</taxon>
        <taxon>Sinorhizobium/Ensifer group</taxon>
        <taxon>Sinorhizobium</taxon>
    </lineage>
</organism>
<dbReference type="SUPFAM" id="SSF81301">
    <property type="entry name" value="Nucleotidyltransferase"/>
    <property type="match status" value="1"/>
</dbReference>
<gene>
    <name evidence="1" type="ORF">FKV68_20215</name>
</gene>
<dbReference type="AlphaFoldDB" id="A0A859R1S4"/>
<dbReference type="InterPro" id="IPR007344">
    <property type="entry name" value="GrpB/CoaE"/>
</dbReference>
<reference evidence="1 2" key="1">
    <citation type="submission" date="2019-06" db="EMBL/GenBank/DDBJ databases">
        <title>Complete genome sequence of Ensifer mexicanus ITTG R7 isolated from nodules of Acacia angustissima (Mill.) Kuntze.</title>
        <authorList>
            <person name="Rincon-Rosales R."/>
            <person name="Rogel M.A."/>
            <person name="Guerrero G."/>
            <person name="Rincon-Molina C.I."/>
            <person name="Lopez-Lopez A."/>
            <person name="Martinez-Romero E."/>
        </authorList>
    </citation>
    <scope>NUCLEOTIDE SEQUENCE [LARGE SCALE GENOMIC DNA]</scope>
    <source>
        <strain evidence="1 2">ITTG R7</strain>
    </source>
</reference>
<accession>A0A859R1S4</accession>
<dbReference type="RefSeq" id="WP_180939472.1">
    <property type="nucleotide sequence ID" value="NZ_CP041238.1"/>
</dbReference>
<dbReference type="InterPro" id="IPR043519">
    <property type="entry name" value="NT_sf"/>
</dbReference>
<sequence length="179" mass="20039">MATFVEIVPYDEAWPNCFLEVAETIRRLLGAGIVAVDHVGSTAIPGLSAKPVIDVDVTLRSLSNIPSAGAVLVAAGYEPRGNRYDDDVWAFTNRRSVPKQRVYLCPPANETHERRLVFRDYLLAHKEMAAAYGLLKQDLAEKFAYDGDSYTAAKSRFIDDVIELARKELRDRTRDEHAN</sequence>
<dbReference type="Proteomes" id="UP000510721">
    <property type="component" value="Chromosome"/>
</dbReference>
<dbReference type="EMBL" id="CP041238">
    <property type="protein sequence ID" value="QLL63598.1"/>
    <property type="molecule type" value="Genomic_DNA"/>
</dbReference>
<proteinExistence type="predicted"/>